<comment type="caution">
    <text evidence="5">The sequence shown here is derived from an EMBL/GenBank/DDBJ whole genome shotgun (WGS) entry which is preliminary data.</text>
</comment>
<dbReference type="InterPro" id="IPR056423">
    <property type="entry name" value="BACK_BPM_SPOP"/>
</dbReference>
<evidence type="ECO:0000313" key="5">
    <source>
        <dbReference type="EMBL" id="KAK1612538.1"/>
    </source>
</evidence>
<dbReference type="GO" id="GO:0016567">
    <property type="term" value="P:protein ubiquitination"/>
    <property type="evidence" value="ECO:0007669"/>
    <property type="project" value="InterPro"/>
</dbReference>
<proteinExistence type="inferred from homology"/>
<dbReference type="SMART" id="SM00061">
    <property type="entry name" value="MATH"/>
    <property type="match status" value="1"/>
</dbReference>
<dbReference type="PROSITE" id="PS50144">
    <property type="entry name" value="MATH"/>
    <property type="match status" value="1"/>
</dbReference>
<dbReference type="SUPFAM" id="SSF49599">
    <property type="entry name" value="TRAF domain-like"/>
    <property type="match status" value="1"/>
</dbReference>
<dbReference type="Gene3D" id="3.30.710.10">
    <property type="entry name" value="Potassium Channel Kv1.1, Chain A"/>
    <property type="match status" value="1"/>
</dbReference>
<dbReference type="InterPro" id="IPR008974">
    <property type="entry name" value="TRAF-like"/>
</dbReference>
<sequence>MSMAARLSALRSAGRRQVSASTMGVRQVTGSHVLRIDGFTQLSKTVANNTEMRSGTFNVGGHDWCLACYPNGCSDRYKGYVSIFLQQASHEKTGAATAKGQLSILDRDGMPSCTKHITERTFKGPPFGWGEIDFVKHQDLDKDKHLHDGCLTVLCDVTVTQLHTDDHVEVAASAAPPFDLRGKLAEAMWNIKKVDVEIEVGGQMFPAHRWVLEAQSPIFKTELSLASTADMTTKLRIDDMDAVVFKALLRFMYTDSPPETSQLEEAAMAEKILLSADRYKLDKLKLICEKTLCQHIDMSSLAATLALAERHRCSVLTAACIKFLSSPGNLEAFIAADGIKHLKEHCPSALLDLAVKN</sequence>
<comment type="pathway">
    <text evidence="1">Protein modification; protein ubiquitination.</text>
</comment>
<accession>A0AAD8R4I0</accession>
<evidence type="ECO:0000259" key="3">
    <source>
        <dbReference type="PROSITE" id="PS50097"/>
    </source>
</evidence>
<keyword evidence="6" id="KW-1185">Reference proteome</keyword>
<evidence type="ECO:0000313" key="6">
    <source>
        <dbReference type="Proteomes" id="UP001231189"/>
    </source>
</evidence>
<feature type="domain" description="BTB" evidence="3">
    <location>
        <begin position="194"/>
        <end position="255"/>
    </location>
</feature>
<dbReference type="PANTHER" id="PTHR26379:SF316">
    <property type="entry name" value="MATH DOMAIN-CONTAINING PROTEIN"/>
    <property type="match status" value="1"/>
</dbReference>
<dbReference type="Gene3D" id="1.25.40.420">
    <property type="match status" value="1"/>
</dbReference>
<dbReference type="CDD" id="cd00121">
    <property type="entry name" value="MATH"/>
    <property type="match status" value="1"/>
</dbReference>
<dbReference type="Proteomes" id="UP001231189">
    <property type="component" value="Unassembled WGS sequence"/>
</dbReference>
<reference evidence="5" key="1">
    <citation type="submission" date="2023-07" db="EMBL/GenBank/DDBJ databases">
        <title>A chromosome-level genome assembly of Lolium multiflorum.</title>
        <authorList>
            <person name="Chen Y."/>
            <person name="Copetti D."/>
            <person name="Kolliker R."/>
            <person name="Studer B."/>
        </authorList>
    </citation>
    <scope>NUCLEOTIDE SEQUENCE</scope>
    <source>
        <strain evidence="5">02402/16</strain>
        <tissue evidence="5">Leaf</tissue>
    </source>
</reference>
<gene>
    <name evidence="5" type="ORF">QYE76_036211</name>
</gene>
<dbReference type="InterPro" id="IPR011333">
    <property type="entry name" value="SKP1/BTB/POZ_sf"/>
</dbReference>
<dbReference type="Gene3D" id="2.60.210.10">
    <property type="entry name" value="Apoptosis, Tumor Necrosis Factor Receptor Associated Protein 2, Chain A"/>
    <property type="match status" value="1"/>
</dbReference>
<evidence type="ECO:0000256" key="1">
    <source>
        <dbReference type="ARBA" id="ARBA00004906"/>
    </source>
</evidence>
<dbReference type="PROSITE" id="PS50097">
    <property type="entry name" value="BTB"/>
    <property type="match status" value="1"/>
</dbReference>
<dbReference type="PANTHER" id="PTHR26379">
    <property type="entry name" value="BTB/POZ AND MATH DOMAIN-CONTAINING PROTEIN 1"/>
    <property type="match status" value="1"/>
</dbReference>
<dbReference type="AlphaFoldDB" id="A0AAD8R4I0"/>
<protein>
    <submittedName>
        <fullName evidence="5">Uncharacterized protein</fullName>
    </submittedName>
</protein>
<organism evidence="5 6">
    <name type="scientific">Lolium multiflorum</name>
    <name type="common">Italian ryegrass</name>
    <name type="synonym">Lolium perenne subsp. multiflorum</name>
    <dbReference type="NCBI Taxonomy" id="4521"/>
    <lineage>
        <taxon>Eukaryota</taxon>
        <taxon>Viridiplantae</taxon>
        <taxon>Streptophyta</taxon>
        <taxon>Embryophyta</taxon>
        <taxon>Tracheophyta</taxon>
        <taxon>Spermatophyta</taxon>
        <taxon>Magnoliopsida</taxon>
        <taxon>Liliopsida</taxon>
        <taxon>Poales</taxon>
        <taxon>Poaceae</taxon>
        <taxon>BOP clade</taxon>
        <taxon>Pooideae</taxon>
        <taxon>Poodae</taxon>
        <taxon>Poeae</taxon>
        <taxon>Poeae Chloroplast Group 2 (Poeae type)</taxon>
        <taxon>Loliodinae</taxon>
        <taxon>Loliinae</taxon>
        <taxon>Lolium</taxon>
    </lineage>
</organism>
<evidence type="ECO:0000256" key="2">
    <source>
        <dbReference type="ARBA" id="ARBA00010846"/>
    </source>
</evidence>
<dbReference type="Pfam" id="PF22486">
    <property type="entry name" value="MATH_2"/>
    <property type="match status" value="1"/>
</dbReference>
<comment type="similarity">
    <text evidence="2">Belongs to the Tdpoz family.</text>
</comment>
<dbReference type="InterPro" id="IPR045005">
    <property type="entry name" value="BPM1-6"/>
</dbReference>
<dbReference type="SUPFAM" id="SSF54695">
    <property type="entry name" value="POZ domain"/>
    <property type="match status" value="1"/>
</dbReference>
<evidence type="ECO:0000259" key="4">
    <source>
        <dbReference type="PROSITE" id="PS50144"/>
    </source>
</evidence>
<name>A0AAD8R4I0_LOLMU</name>
<dbReference type="InterPro" id="IPR002083">
    <property type="entry name" value="MATH/TRAF_dom"/>
</dbReference>
<dbReference type="InterPro" id="IPR000210">
    <property type="entry name" value="BTB/POZ_dom"/>
</dbReference>
<feature type="domain" description="MATH" evidence="4">
    <location>
        <begin position="29"/>
        <end position="157"/>
    </location>
</feature>
<dbReference type="Pfam" id="PF24570">
    <property type="entry name" value="BACK_BPM_SPOP"/>
    <property type="match status" value="1"/>
</dbReference>
<dbReference type="SMART" id="SM00225">
    <property type="entry name" value="BTB"/>
    <property type="match status" value="1"/>
</dbReference>
<dbReference type="Pfam" id="PF00651">
    <property type="entry name" value="BTB"/>
    <property type="match status" value="1"/>
</dbReference>
<dbReference type="EMBL" id="JAUUTY010000007">
    <property type="protein sequence ID" value="KAK1612538.1"/>
    <property type="molecule type" value="Genomic_DNA"/>
</dbReference>